<evidence type="ECO:0000256" key="4">
    <source>
        <dbReference type="ARBA" id="ARBA00022688"/>
    </source>
</evidence>
<proteinExistence type="inferred from homology"/>
<dbReference type="UniPathway" id="UPA00079">
    <property type="reaction ID" value="UER00169"/>
</dbReference>
<dbReference type="GO" id="GO:0009234">
    <property type="term" value="P:menaquinone biosynthetic process"/>
    <property type="evidence" value="ECO:0007669"/>
    <property type="project" value="UniProtKB-UniRule"/>
</dbReference>
<dbReference type="AlphaFoldDB" id="A0A0F3NP92"/>
<comment type="similarity">
    <text evidence="6">Belongs to the class I-like SAM-binding methyltransferase superfamily. MenG/UbiE family.</text>
</comment>
<keyword evidence="5 6" id="KW-0949">S-adenosyl-L-methionine</keyword>
<dbReference type="GO" id="GO:0043770">
    <property type="term" value="F:demethylmenaquinone methyltransferase activity"/>
    <property type="evidence" value="ECO:0007669"/>
    <property type="project" value="UniProtKB-UniRule"/>
</dbReference>
<dbReference type="InterPro" id="IPR023576">
    <property type="entry name" value="UbiE/COQ5_MeTrFase_CS"/>
</dbReference>
<evidence type="ECO:0000313" key="7">
    <source>
        <dbReference type="EMBL" id="KJV69527.1"/>
    </source>
</evidence>
<evidence type="ECO:0000256" key="1">
    <source>
        <dbReference type="ARBA" id="ARBA00022428"/>
    </source>
</evidence>
<keyword evidence="7" id="KW-0830">Ubiquinone</keyword>
<feature type="binding site" evidence="6">
    <location>
        <position position="55"/>
    </location>
    <ligand>
        <name>S-adenosyl-L-methionine</name>
        <dbReference type="ChEBI" id="CHEBI:59789"/>
    </ligand>
</feature>
<keyword evidence="1 6" id="KW-0474">Menaquinone biosynthesis</keyword>
<comment type="function">
    <text evidence="6">Methyltransferase required for the conversion of demethylmenaquinol (DMKH2) to menaquinol (MKH2) and the conversion of 2-polyprenyl-6-methoxy-1,4-benzoquinol (DDMQH2) to 2-polyprenyl-3-methyl-6-methoxy-1,4-benzoquinol (DMQH2).</text>
</comment>
<dbReference type="EC" id="2.1.1.163" evidence="6"/>
<protein>
    <recommendedName>
        <fullName evidence="6">Ubiquinone/menaquinone biosynthesis C-methyltransferase UbiE</fullName>
        <ecNumber evidence="6">2.1.1.163</ecNumber>
        <ecNumber evidence="6">2.1.1.201</ecNumber>
    </recommendedName>
    <alternativeName>
        <fullName evidence="6">2-methoxy-6-polyprenyl-1,4-benzoquinol methylase</fullName>
    </alternativeName>
    <alternativeName>
        <fullName evidence="6">Demethylmenaquinone methyltransferase</fullName>
    </alternativeName>
</protein>
<keyword evidence="3 6" id="KW-0808">Transferase</keyword>
<dbReference type="SUPFAM" id="SSF53335">
    <property type="entry name" value="S-adenosyl-L-methionine-dependent methyltransferases"/>
    <property type="match status" value="1"/>
</dbReference>
<dbReference type="RefSeq" id="WP_045809215.1">
    <property type="nucleotide sequence ID" value="NZ_LANX01000001.1"/>
</dbReference>
<feature type="binding site" evidence="6">
    <location>
        <begin position="101"/>
        <end position="102"/>
    </location>
    <ligand>
        <name>S-adenosyl-L-methionine</name>
        <dbReference type="ChEBI" id="CHEBI:59789"/>
    </ligand>
</feature>
<dbReference type="PROSITE" id="PS51608">
    <property type="entry name" value="SAM_MT_UBIE"/>
    <property type="match status" value="1"/>
</dbReference>
<dbReference type="Pfam" id="PF01209">
    <property type="entry name" value="Ubie_methyltran"/>
    <property type="match status" value="1"/>
</dbReference>
<comment type="pathway">
    <text evidence="6">Cofactor biosynthesis; ubiquinone biosynthesis.</text>
</comment>
<evidence type="ECO:0000256" key="6">
    <source>
        <dbReference type="HAMAP-Rule" id="MF_01813"/>
    </source>
</evidence>
<name>A0A0F3NP92_9RICK</name>
<dbReference type="InterPro" id="IPR029063">
    <property type="entry name" value="SAM-dependent_MTases_sf"/>
</dbReference>
<comment type="catalytic activity">
    <reaction evidence="6">
        <text>a 2-methoxy-6-(all-trans-polyprenyl)benzene-1,4-diol + S-adenosyl-L-methionine = a 5-methoxy-2-methyl-3-(all-trans-polyprenyl)benzene-1,4-diol + S-adenosyl-L-homocysteine + H(+)</text>
        <dbReference type="Rhea" id="RHEA:28286"/>
        <dbReference type="Rhea" id="RHEA-COMP:10858"/>
        <dbReference type="Rhea" id="RHEA-COMP:10859"/>
        <dbReference type="ChEBI" id="CHEBI:15378"/>
        <dbReference type="ChEBI" id="CHEBI:57856"/>
        <dbReference type="ChEBI" id="CHEBI:59789"/>
        <dbReference type="ChEBI" id="CHEBI:84166"/>
        <dbReference type="ChEBI" id="CHEBI:84167"/>
        <dbReference type="EC" id="2.1.1.201"/>
    </reaction>
</comment>
<dbReference type="EC" id="2.1.1.201" evidence="6"/>
<dbReference type="GO" id="GO:0008425">
    <property type="term" value="F:2-methoxy-6-polyprenyl-1,4-benzoquinol methyltransferase activity"/>
    <property type="evidence" value="ECO:0007669"/>
    <property type="project" value="UniProtKB-UniRule"/>
</dbReference>
<dbReference type="OrthoDB" id="9808140at2"/>
<comment type="pathway">
    <text evidence="6">Quinol/quinone metabolism; menaquinone biosynthesis; menaquinol from 1,4-dihydroxy-2-naphthoate: step 2/2.</text>
</comment>
<comment type="caution">
    <text evidence="6">Lacks conserved residue(s) required for the propagation of feature annotation.</text>
</comment>
<evidence type="ECO:0000313" key="8">
    <source>
        <dbReference type="Proteomes" id="UP000033562"/>
    </source>
</evidence>
<accession>A0A0F3NP92</accession>
<dbReference type="InterPro" id="IPR004033">
    <property type="entry name" value="UbiE/COQ5_MeTrFase"/>
</dbReference>
<dbReference type="Gene3D" id="3.40.50.150">
    <property type="entry name" value="Vaccinia Virus protein VP39"/>
    <property type="match status" value="1"/>
</dbReference>
<feature type="binding site" evidence="6">
    <location>
        <position position="74"/>
    </location>
    <ligand>
        <name>S-adenosyl-L-methionine</name>
        <dbReference type="ChEBI" id="CHEBI:59789"/>
    </ligand>
</feature>
<dbReference type="NCBIfam" id="TIGR01934">
    <property type="entry name" value="MenG_MenH_UbiE"/>
    <property type="match status" value="1"/>
</dbReference>
<dbReference type="HAMAP" id="MF_01813">
    <property type="entry name" value="MenG_UbiE_methyltr"/>
    <property type="match status" value="1"/>
</dbReference>
<dbReference type="STRING" id="1359163.NLO413_0920"/>
<dbReference type="PANTHER" id="PTHR43591">
    <property type="entry name" value="METHYLTRANSFERASE"/>
    <property type="match status" value="1"/>
</dbReference>
<dbReference type="EMBL" id="LANX01000001">
    <property type="protein sequence ID" value="KJV69527.1"/>
    <property type="molecule type" value="Genomic_DNA"/>
</dbReference>
<dbReference type="CDD" id="cd02440">
    <property type="entry name" value="AdoMet_MTases"/>
    <property type="match status" value="1"/>
</dbReference>
<evidence type="ECO:0000256" key="2">
    <source>
        <dbReference type="ARBA" id="ARBA00022603"/>
    </source>
</evidence>
<keyword evidence="2 6" id="KW-0489">Methyltransferase</keyword>
<dbReference type="PANTHER" id="PTHR43591:SF24">
    <property type="entry name" value="2-METHOXY-6-POLYPRENYL-1,4-BENZOQUINOL METHYLASE, MITOCHONDRIAL"/>
    <property type="match status" value="1"/>
</dbReference>
<gene>
    <name evidence="6" type="primary">ubiE</name>
    <name evidence="7" type="ORF">NLO413_0920</name>
</gene>
<dbReference type="GO" id="GO:0009060">
    <property type="term" value="P:aerobic respiration"/>
    <property type="evidence" value="ECO:0007669"/>
    <property type="project" value="UniProtKB-UniRule"/>
</dbReference>
<dbReference type="NCBIfam" id="NF001244">
    <property type="entry name" value="PRK00216.1-5"/>
    <property type="match status" value="1"/>
</dbReference>
<dbReference type="PROSITE" id="PS01183">
    <property type="entry name" value="UBIE_1"/>
    <property type="match status" value="1"/>
</dbReference>
<sequence>MQKSNFVHQVFSSVAPCYNIMNDIMSFGLHRFWKLKVINCITKDKGSLLDVACGTGDIAIKILKKKNLDITVCDINYQMIRHGRDCAINANVLKLQWVCSDAEHLPFPNNTFDYYTIIFGIRNVSNRQRALQEAYRVLSPKGQFICLEFSPLQDNNLFSKIYDFYSFYVIPNIGKFIANNKEAYQYLVDSIRAFPSQNNFIQEIENAGFTVINYENMCNKIVTLYIASKI</sequence>
<dbReference type="UniPathway" id="UPA00232"/>
<keyword evidence="4 6" id="KW-0831">Ubiquinone biosynthesis</keyword>
<dbReference type="Proteomes" id="UP000033562">
    <property type="component" value="Unassembled WGS sequence"/>
</dbReference>
<dbReference type="GO" id="GO:0032259">
    <property type="term" value="P:methylation"/>
    <property type="evidence" value="ECO:0007669"/>
    <property type="project" value="UniProtKB-KW"/>
</dbReference>
<keyword evidence="8" id="KW-1185">Reference proteome</keyword>
<evidence type="ECO:0000256" key="3">
    <source>
        <dbReference type="ARBA" id="ARBA00022679"/>
    </source>
</evidence>
<reference evidence="7 8" key="1">
    <citation type="submission" date="2015-02" db="EMBL/GenBank/DDBJ databases">
        <title>Genome Sequencing of Rickettsiales.</title>
        <authorList>
            <person name="Daugherty S.C."/>
            <person name="Su Q."/>
            <person name="Abolude K."/>
            <person name="Beier-Sexton M."/>
            <person name="Carlyon J.A."/>
            <person name="Carter R."/>
            <person name="Day N.P."/>
            <person name="Dumler S.J."/>
            <person name="Dyachenko V."/>
            <person name="Godinez A."/>
            <person name="Kurtti T.J."/>
            <person name="Lichay M."/>
            <person name="Mullins K.E."/>
            <person name="Ott S."/>
            <person name="Pappas-Brown V."/>
            <person name="Paris D.H."/>
            <person name="Patel P."/>
            <person name="Richards A.L."/>
            <person name="Sadzewicz L."/>
            <person name="Sears K."/>
            <person name="Seidman D."/>
            <person name="Sengamalay N."/>
            <person name="Stenos J."/>
            <person name="Tallon L.J."/>
            <person name="Vincent G."/>
            <person name="Fraser C.M."/>
            <person name="Munderloh U."/>
            <person name="Dunning-Hotopp J.C."/>
        </authorList>
    </citation>
    <scope>NUCLEOTIDE SEQUENCE [LARGE SCALE GENOMIC DNA]</scope>
    <source>
        <strain evidence="7 8">RAC413</strain>
    </source>
</reference>
<evidence type="ECO:0000256" key="5">
    <source>
        <dbReference type="ARBA" id="ARBA00022691"/>
    </source>
</evidence>
<comment type="catalytic activity">
    <reaction evidence="6">
        <text>a 2-demethylmenaquinol + S-adenosyl-L-methionine = a menaquinol + S-adenosyl-L-homocysteine + H(+)</text>
        <dbReference type="Rhea" id="RHEA:42640"/>
        <dbReference type="Rhea" id="RHEA-COMP:9539"/>
        <dbReference type="Rhea" id="RHEA-COMP:9563"/>
        <dbReference type="ChEBI" id="CHEBI:15378"/>
        <dbReference type="ChEBI" id="CHEBI:18151"/>
        <dbReference type="ChEBI" id="CHEBI:55437"/>
        <dbReference type="ChEBI" id="CHEBI:57856"/>
        <dbReference type="ChEBI" id="CHEBI:59789"/>
        <dbReference type="EC" id="2.1.1.163"/>
    </reaction>
</comment>
<dbReference type="PATRIC" id="fig|1359163.3.peg.892"/>
<organism evidence="7 8">
    <name type="scientific">Candidatus Neoehrlichia procyonis str. RAC413</name>
    <dbReference type="NCBI Taxonomy" id="1359163"/>
    <lineage>
        <taxon>Bacteria</taxon>
        <taxon>Pseudomonadati</taxon>
        <taxon>Pseudomonadota</taxon>
        <taxon>Alphaproteobacteria</taxon>
        <taxon>Rickettsiales</taxon>
        <taxon>Anaplasmataceae</taxon>
        <taxon>Candidatus Neoehrlichia</taxon>
    </lineage>
</organism>
<comment type="caution">
    <text evidence="7">The sequence shown here is derived from an EMBL/GenBank/DDBJ whole genome shotgun (WGS) entry which is preliminary data.</text>
</comment>